<dbReference type="AlphaFoldDB" id="A0A8S4FVE9"/>
<accession>A0A8S4FVE9</accession>
<gene>
    <name evidence="2" type="ORF">PLXY2_LOCUS10879</name>
</gene>
<keyword evidence="3" id="KW-1185">Reference proteome</keyword>
<feature type="transmembrane region" description="Helical" evidence="1">
    <location>
        <begin position="127"/>
        <end position="145"/>
    </location>
</feature>
<sequence>MLNHRIFWENNENINSANFPFCPMTGVRWETLWGKTSTLFNQVDKCVPLRLPHLLQQMSAQPWQTPQMSQPSVESKYISTHNRCRHCHHPLLGVNYLPILFLFCTFWFDVFSAGFACQLSFSSSLLSFFPGFFIFSIIVCTLYSMG</sequence>
<dbReference type="EMBL" id="CAJHNJ030000051">
    <property type="protein sequence ID" value="CAG9132625.1"/>
    <property type="molecule type" value="Genomic_DNA"/>
</dbReference>
<protein>
    <submittedName>
        <fullName evidence="2">(diamondback moth) hypothetical protein</fullName>
    </submittedName>
</protein>
<keyword evidence="1" id="KW-1133">Transmembrane helix</keyword>
<dbReference type="Proteomes" id="UP000653454">
    <property type="component" value="Unassembled WGS sequence"/>
</dbReference>
<proteinExistence type="predicted"/>
<organism evidence="2 3">
    <name type="scientific">Plutella xylostella</name>
    <name type="common">Diamondback moth</name>
    <name type="synonym">Plutella maculipennis</name>
    <dbReference type="NCBI Taxonomy" id="51655"/>
    <lineage>
        <taxon>Eukaryota</taxon>
        <taxon>Metazoa</taxon>
        <taxon>Ecdysozoa</taxon>
        <taxon>Arthropoda</taxon>
        <taxon>Hexapoda</taxon>
        <taxon>Insecta</taxon>
        <taxon>Pterygota</taxon>
        <taxon>Neoptera</taxon>
        <taxon>Endopterygota</taxon>
        <taxon>Lepidoptera</taxon>
        <taxon>Glossata</taxon>
        <taxon>Ditrysia</taxon>
        <taxon>Yponomeutoidea</taxon>
        <taxon>Plutellidae</taxon>
        <taxon>Plutella</taxon>
    </lineage>
</organism>
<comment type="caution">
    <text evidence="2">The sequence shown here is derived from an EMBL/GenBank/DDBJ whole genome shotgun (WGS) entry which is preliminary data.</text>
</comment>
<evidence type="ECO:0000313" key="2">
    <source>
        <dbReference type="EMBL" id="CAG9132625.1"/>
    </source>
</evidence>
<keyword evidence="1" id="KW-0472">Membrane</keyword>
<feature type="transmembrane region" description="Helical" evidence="1">
    <location>
        <begin position="99"/>
        <end position="121"/>
    </location>
</feature>
<reference evidence="2" key="1">
    <citation type="submission" date="2020-11" db="EMBL/GenBank/DDBJ databases">
        <authorList>
            <person name="Whiteford S."/>
        </authorList>
    </citation>
    <scope>NUCLEOTIDE SEQUENCE</scope>
</reference>
<keyword evidence="1" id="KW-0812">Transmembrane</keyword>
<name>A0A8S4FVE9_PLUXY</name>
<evidence type="ECO:0000313" key="3">
    <source>
        <dbReference type="Proteomes" id="UP000653454"/>
    </source>
</evidence>
<evidence type="ECO:0000256" key="1">
    <source>
        <dbReference type="SAM" id="Phobius"/>
    </source>
</evidence>